<evidence type="ECO:0000256" key="1">
    <source>
        <dbReference type="ARBA" id="ARBA00022490"/>
    </source>
</evidence>
<dbReference type="PROSITE" id="PS01317">
    <property type="entry name" value="SSRP"/>
    <property type="match status" value="1"/>
</dbReference>
<dbReference type="GO" id="GO:0005829">
    <property type="term" value="C:cytosol"/>
    <property type="evidence" value="ECO:0007669"/>
    <property type="project" value="TreeGrafter"/>
</dbReference>
<dbReference type="NCBIfam" id="NF003843">
    <property type="entry name" value="PRK05422.1"/>
    <property type="match status" value="1"/>
</dbReference>
<evidence type="ECO:0000313" key="4">
    <source>
        <dbReference type="EMBL" id="KPJ49946.1"/>
    </source>
</evidence>
<dbReference type="PATRIC" id="fig|1703771.3.peg.1356"/>
<comment type="function">
    <text evidence="3">Required for rescue of stalled ribosomes mediated by trans-translation. Binds to transfer-messenger RNA (tmRNA), required for stable association of tmRNA with ribosomes. tmRNA and SmpB together mimic tRNA shape, replacing the anticodon stem-loop with SmpB. tmRNA is encoded by the ssrA gene; the 2 termini fold to resemble tRNA(Ala) and it encodes a 'tag peptide', a short internal open reading frame. During trans-translation Ala-aminoacylated tmRNA acts like a tRNA, entering the A-site of stalled ribosomes, displacing the stalled mRNA. The ribosome then switches to translate the ORF on the tmRNA; the nascent peptide is terminated with the 'tag peptide' encoded by the tmRNA and targeted for degradation. The ribosome is freed to recommence translation, which seems to be the essential function of trans-translation.</text>
</comment>
<dbReference type="Pfam" id="PF01668">
    <property type="entry name" value="SmpB"/>
    <property type="match status" value="1"/>
</dbReference>
<dbReference type="Gene3D" id="2.40.280.10">
    <property type="match status" value="1"/>
</dbReference>
<name>A0A0S7WIF5_UNCT6</name>
<evidence type="ECO:0000256" key="3">
    <source>
        <dbReference type="HAMAP-Rule" id="MF_00023"/>
    </source>
</evidence>
<dbReference type="InterPro" id="IPR000037">
    <property type="entry name" value="SsrA-bd_prot"/>
</dbReference>
<comment type="similarity">
    <text evidence="3">Belongs to the SmpB family.</text>
</comment>
<reference evidence="4 5" key="1">
    <citation type="journal article" date="2015" name="Microbiome">
        <title>Genomic resolution of linkages in carbon, nitrogen, and sulfur cycling among widespread estuary sediment bacteria.</title>
        <authorList>
            <person name="Baker B.J."/>
            <person name="Lazar C.S."/>
            <person name="Teske A.P."/>
            <person name="Dick G.J."/>
        </authorList>
    </citation>
    <scope>NUCLEOTIDE SEQUENCE [LARGE SCALE GENOMIC DNA]</scope>
    <source>
        <strain evidence="4">DG_26</strain>
    </source>
</reference>
<dbReference type="SUPFAM" id="SSF74982">
    <property type="entry name" value="Small protein B (SmpB)"/>
    <property type="match status" value="1"/>
</dbReference>
<dbReference type="Proteomes" id="UP000051124">
    <property type="component" value="Unassembled WGS sequence"/>
</dbReference>
<dbReference type="GO" id="GO:0070930">
    <property type="term" value="P:trans-translation-dependent protein tagging"/>
    <property type="evidence" value="ECO:0007669"/>
    <property type="project" value="TreeGrafter"/>
</dbReference>
<dbReference type="InterPro" id="IPR023620">
    <property type="entry name" value="SmpB"/>
</dbReference>
<accession>A0A0S7WIF5</accession>
<dbReference type="CDD" id="cd09294">
    <property type="entry name" value="SmpB"/>
    <property type="match status" value="1"/>
</dbReference>
<proteinExistence type="inferred from homology"/>
<dbReference type="EMBL" id="LIZT01000035">
    <property type="protein sequence ID" value="KPJ49946.1"/>
    <property type="molecule type" value="Genomic_DNA"/>
</dbReference>
<dbReference type="GO" id="GO:0003723">
    <property type="term" value="F:RNA binding"/>
    <property type="evidence" value="ECO:0007669"/>
    <property type="project" value="UniProtKB-UniRule"/>
</dbReference>
<dbReference type="InterPro" id="IPR020081">
    <property type="entry name" value="SsrA-bd_prot_CS"/>
</dbReference>
<dbReference type="AlphaFoldDB" id="A0A0S7WIF5"/>
<keyword evidence="2 3" id="KW-0694">RNA-binding</keyword>
<organism evidence="4 5">
    <name type="scientific">candidate division TA06 bacterium DG_26</name>
    <dbReference type="NCBI Taxonomy" id="1703771"/>
    <lineage>
        <taxon>Bacteria</taxon>
        <taxon>Bacteria division TA06</taxon>
    </lineage>
</organism>
<dbReference type="GO" id="GO:0070929">
    <property type="term" value="P:trans-translation"/>
    <property type="evidence" value="ECO:0007669"/>
    <property type="project" value="UniProtKB-UniRule"/>
</dbReference>
<sequence>MSRKVIAENRKAYHDYFILDKFETGIELKGTEVKSLRDGNLNLRSGYARAVEGEIWLYSVHIAQYKNSGYAEHEATRPRRLLLHKSEIRRIYGKQEERGLTLIPLSFYFNERGIVKVSLALARGKKSYDKREAIKRRMQLREIEERHKRRGI</sequence>
<comment type="subcellular location">
    <subcellularLocation>
        <location evidence="3">Cytoplasm</location>
    </subcellularLocation>
    <text evidence="3">The tmRNA-SmpB complex associates with stalled 70S ribosomes.</text>
</comment>
<dbReference type="PANTHER" id="PTHR30308">
    <property type="entry name" value="TMRNA-BINDING COMPONENT OF TRANS-TRANSLATION TAGGING COMPLEX"/>
    <property type="match status" value="1"/>
</dbReference>
<evidence type="ECO:0000256" key="2">
    <source>
        <dbReference type="ARBA" id="ARBA00022884"/>
    </source>
</evidence>
<gene>
    <name evidence="3" type="primary">smpB</name>
    <name evidence="4" type="ORF">AMJ40_04340</name>
</gene>
<dbReference type="NCBIfam" id="TIGR00086">
    <property type="entry name" value="smpB"/>
    <property type="match status" value="1"/>
</dbReference>
<dbReference type="HAMAP" id="MF_00023">
    <property type="entry name" value="SmpB"/>
    <property type="match status" value="1"/>
</dbReference>
<evidence type="ECO:0000313" key="5">
    <source>
        <dbReference type="Proteomes" id="UP000051124"/>
    </source>
</evidence>
<comment type="caution">
    <text evidence="4">The sequence shown here is derived from an EMBL/GenBank/DDBJ whole genome shotgun (WGS) entry which is preliminary data.</text>
</comment>
<protein>
    <recommendedName>
        <fullName evidence="3">SsrA-binding protein</fullName>
    </recommendedName>
    <alternativeName>
        <fullName evidence="3">Small protein B</fullName>
    </alternativeName>
</protein>
<keyword evidence="1 3" id="KW-0963">Cytoplasm</keyword>
<dbReference type="PANTHER" id="PTHR30308:SF2">
    <property type="entry name" value="SSRA-BINDING PROTEIN"/>
    <property type="match status" value="1"/>
</dbReference>